<sequence>MNRALARLRTVADHLDARAASGPSAAAAPSGARGHTSSARAGLPTESRALVFSQVGAPDKVLSVKQVPLGPLGPDSVLLKLLAAPVNPADVNVIQGTYPIKPTFIEGIGAVGGNEGVGEVLATGSRVSTLKPGDWVIPLNRSFGLWQTHAHALASDLLKLPDISGVSPVLAATISVNPPTAYRMLKDFGELKPGDVILQNSANSGVGQAVIQLARAWGFKTVNVVRSRPNLDELVKQLKDLGADMVVTEEQLRLPETAKQIAALGPPPKLGLNGVGGKSATNLARLLGDHAYFVTYGGMSKEPVTLPTSLFIFKDLKCCGFWMNKWNLTHPLEAREAIFRDLFELVRQGKLQEPIHEKFSLTQRPERELVAAVSGSLDGFLKGKPVIVP</sequence>
<organism evidence="15 16">
    <name type="scientific">Polyrhizophydium stewartii</name>
    <dbReference type="NCBI Taxonomy" id="2732419"/>
    <lineage>
        <taxon>Eukaryota</taxon>
        <taxon>Fungi</taxon>
        <taxon>Fungi incertae sedis</taxon>
        <taxon>Chytridiomycota</taxon>
        <taxon>Chytridiomycota incertae sedis</taxon>
        <taxon>Chytridiomycetes</taxon>
        <taxon>Rhizophydiales</taxon>
        <taxon>Rhizophydiales incertae sedis</taxon>
        <taxon>Polyrhizophydium</taxon>
    </lineage>
</organism>
<name>A0ABR4NKP3_9FUNG</name>
<feature type="compositionally biased region" description="Low complexity" evidence="13">
    <location>
        <begin position="19"/>
        <end position="34"/>
    </location>
</feature>
<dbReference type="InterPro" id="IPR036291">
    <property type="entry name" value="NAD(P)-bd_dom_sf"/>
</dbReference>
<dbReference type="PANTHER" id="PTHR43981">
    <property type="entry name" value="ENOYL-[ACYL-CARRIER-PROTEIN] REDUCTASE, MITOCHONDRIAL"/>
    <property type="match status" value="1"/>
</dbReference>
<evidence type="ECO:0000256" key="1">
    <source>
        <dbReference type="ARBA" id="ARBA00004173"/>
    </source>
</evidence>
<dbReference type="PANTHER" id="PTHR43981:SF2">
    <property type="entry name" value="ENOYL-[ACYL-CARRIER-PROTEIN] REDUCTASE, MITOCHONDRIAL"/>
    <property type="match status" value="1"/>
</dbReference>
<keyword evidence="5" id="KW-0521">NADP</keyword>
<dbReference type="InterPro" id="IPR013149">
    <property type="entry name" value="ADH-like_C"/>
</dbReference>
<keyword evidence="8" id="KW-0443">Lipid metabolism</keyword>
<dbReference type="GO" id="GO:0019166">
    <property type="term" value="F:trans-2-enoyl-CoA reductase (NADPH) activity"/>
    <property type="evidence" value="ECO:0007669"/>
    <property type="project" value="UniProtKB-EC"/>
</dbReference>
<dbReference type="SMART" id="SM00829">
    <property type="entry name" value="PKS_ER"/>
    <property type="match status" value="1"/>
</dbReference>
<comment type="caution">
    <text evidence="15">The sequence shown here is derived from an EMBL/GenBank/DDBJ whole genome shotgun (WGS) entry which is preliminary data.</text>
</comment>
<evidence type="ECO:0000256" key="8">
    <source>
        <dbReference type="ARBA" id="ARBA00023098"/>
    </source>
</evidence>
<dbReference type="Pfam" id="PF00107">
    <property type="entry name" value="ADH_zinc_N"/>
    <property type="match status" value="1"/>
</dbReference>
<evidence type="ECO:0000256" key="3">
    <source>
        <dbReference type="ARBA" id="ARBA00022516"/>
    </source>
</evidence>
<keyword evidence="16" id="KW-1185">Reference proteome</keyword>
<evidence type="ECO:0000256" key="11">
    <source>
        <dbReference type="ARBA" id="ARBA00038963"/>
    </source>
</evidence>
<keyword evidence="9" id="KW-0496">Mitochondrion</keyword>
<evidence type="ECO:0000256" key="13">
    <source>
        <dbReference type="SAM" id="MobiDB-lite"/>
    </source>
</evidence>
<keyword evidence="7 15" id="KW-0560">Oxidoreductase</keyword>
<comment type="catalytic activity">
    <reaction evidence="12">
        <text>a 2,3-saturated acyl-[ACP] + NADP(+) = a (2E)-enoyl-[ACP] + NADPH + H(+)</text>
        <dbReference type="Rhea" id="RHEA:22564"/>
        <dbReference type="Rhea" id="RHEA-COMP:9925"/>
        <dbReference type="Rhea" id="RHEA-COMP:9926"/>
        <dbReference type="ChEBI" id="CHEBI:15378"/>
        <dbReference type="ChEBI" id="CHEBI:57783"/>
        <dbReference type="ChEBI" id="CHEBI:58349"/>
        <dbReference type="ChEBI" id="CHEBI:78784"/>
        <dbReference type="ChEBI" id="CHEBI:78785"/>
        <dbReference type="EC" id="1.3.1.104"/>
    </reaction>
</comment>
<gene>
    <name evidence="15" type="primary">ETR1</name>
    <name evidence="15" type="ORF">HK105_200156</name>
</gene>
<evidence type="ECO:0000256" key="10">
    <source>
        <dbReference type="ARBA" id="ARBA00023160"/>
    </source>
</evidence>
<dbReference type="EMBL" id="JADGIZ020000001">
    <property type="protein sequence ID" value="KAL2920090.1"/>
    <property type="molecule type" value="Genomic_DNA"/>
</dbReference>
<evidence type="ECO:0000256" key="2">
    <source>
        <dbReference type="ARBA" id="ARBA00010371"/>
    </source>
</evidence>
<keyword evidence="6" id="KW-0809">Transit peptide</keyword>
<dbReference type="Pfam" id="PF08240">
    <property type="entry name" value="ADH_N"/>
    <property type="match status" value="1"/>
</dbReference>
<dbReference type="Proteomes" id="UP001527925">
    <property type="component" value="Unassembled WGS sequence"/>
</dbReference>
<keyword evidence="10" id="KW-0275">Fatty acid biosynthesis</keyword>
<feature type="region of interest" description="Disordered" evidence="13">
    <location>
        <begin position="19"/>
        <end position="41"/>
    </location>
</feature>
<evidence type="ECO:0000256" key="9">
    <source>
        <dbReference type="ARBA" id="ARBA00023128"/>
    </source>
</evidence>
<dbReference type="SUPFAM" id="SSF51735">
    <property type="entry name" value="NAD(P)-binding Rossmann-fold domains"/>
    <property type="match status" value="1"/>
</dbReference>
<comment type="similarity">
    <text evidence="2">Belongs to the zinc-containing alcohol dehydrogenase family. Quinone oxidoreductase subfamily.</text>
</comment>
<dbReference type="InterPro" id="IPR020843">
    <property type="entry name" value="ER"/>
</dbReference>
<dbReference type="Gene3D" id="3.40.50.720">
    <property type="entry name" value="NAD(P)-binding Rossmann-like Domain"/>
    <property type="match status" value="1"/>
</dbReference>
<evidence type="ECO:0000313" key="15">
    <source>
        <dbReference type="EMBL" id="KAL2920090.1"/>
    </source>
</evidence>
<evidence type="ECO:0000313" key="16">
    <source>
        <dbReference type="Proteomes" id="UP001527925"/>
    </source>
</evidence>
<feature type="domain" description="Enoyl reductase (ER)" evidence="14">
    <location>
        <begin position="56"/>
        <end position="387"/>
    </location>
</feature>
<dbReference type="InterPro" id="IPR051034">
    <property type="entry name" value="Mito_Enoyl-ACP_Reductase"/>
</dbReference>
<dbReference type="InterPro" id="IPR011032">
    <property type="entry name" value="GroES-like_sf"/>
</dbReference>
<comment type="subcellular location">
    <subcellularLocation>
        <location evidence="1">Mitochondrion</location>
    </subcellularLocation>
</comment>
<evidence type="ECO:0000259" key="14">
    <source>
        <dbReference type="SMART" id="SM00829"/>
    </source>
</evidence>
<keyword evidence="4" id="KW-0276">Fatty acid metabolism</keyword>
<evidence type="ECO:0000256" key="5">
    <source>
        <dbReference type="ARBA" id="ARBA00022857"/>
    </source>
</evidence>
<keyword evidence="3" id="KW-0444">Lipid biosynthesis</keyword>
<evidence type="ECO:0000256" key="7">
    <source>
        <dbReference type="ARBA" id="ARBA00023002"/>
    </source>
</evidence>
<dbReference type="InterPro" id="IPR013154">
    <property type="entry name" value="ADH-like_N"/>
</dbReference>
<dbReference type="EC" id="1.3.1.104" evidence="11"/>
<evidence type="ECO:0000256" key="4">
    <source>
        <dbReference type="ARBA" id="ARBA00022832"/>
    </source>
</evidence>
<reference evidence="15 16" key="1">
    <citation type="submission" date="2023-09" db="EMBL/GenBank/DDBJ databases">
        <title>Pangenome analysis of Batrachochytrium dendrobatidis and related Chytrids.</title>
        <authorList>
            <person name="Yacoub M.N."/>
            <person name="Stajich J.E."/>
            <person name="James T.Y."/>
        </authorList>
    </citation>
    <scope>NUCLEOTIDE SEQUENCE [LARGE SCALE GENOMIC DNA]</scope>
    <source>
        <strain evidence="15 16">JEL0888</strain>
    </source>
</reference>
<dbReference type="Gene3D" id="3.90.180.10">
    <property type="entry name" value="Medium-chain alcohol dehydrogenases, catalytic domain"/>
    <property type="match status" value="1"/>
</dbReference>
<accession>A0ABR4NKP3</accession>
<proteinExistence type="inferred from homology"/>
<evidence type="ECO:0000256" key="6">
    <source>
        <dbReference type="ARBA" id="ARBA00022946"/>
    </source>
</evidence>
<dbReference type="SUPFAM" id="SSF50129">
    <property type="entry name" value="GroES-like"/>
    <property type="match status" value="1"/>
</dbReference>
<evidence type="ECO:0000256" key="12">
    <source>
        <dbReference type="ARBA" id="ARBA00048843"/>
    </source>
</evidence>
<protein>
    <recommendedName>
        <fullName evidence="11">enoyl-[acyl-carrier-protein] reductase</fullName>
        <ecNumber evidence="11">1.3.1.104</ecNumber>
    </recommendedName>
</protein>
<dbReference type="CDD" id="cd08290">
    <property type="entry name" value="ETR"/>
    <property type="match status" value="1"/>
</dbReference>